<reference evidence="9" key="1">
    <citation type="journal article" date="2013" name="Nature">
        <title>Draft genome of the wheat A-genome progenitor Triticum urartu.</title>
        <authorList>
            <person name="Ling H.Q."/>
            <person name="Zhao S."/>
            <person name="Liu D."/>
            <person name="Wang J."/>
            <person name="Sun H."/>
            <person name="Zhang C."/>
            <person name="Fan H."/>
            <person name="Li D."/>
            <person name="Dong L."/>
            <person name="Tao Y."/>
            <person name="Gao C."/>
            <person name="Wu H."/>
            <person name="Li Y."/>
            <person name="Cui Y."/>
            <person name="Guo X."/>
            <person name="Zheng S."/>
            <person name="Wang B."/>
            <person name="Yu K."/>
            <person name="Liang Q."/>
            <person name="Yang W."/>
            <person name="Lou X."/>
            <person name="Chen J."/>
            <person name="Feng M."/>
            <person name="Jian J."/>
            <person name="Zhang X."/>
            <person name="Luo G."/>
            <person name="Jiang Y."/>
            <person name="Liu J."/>
            <person name="Wang Z."/>
            <person name="Sha Y."/>
            <person name="Zhang B."/>
            <person name="Wu H."/>
            <person name="Tang D."/>
            <person name="Shen Q."/>
            <person name="Xue P."/>
            <person name="Zou S."/>
            <person name="Wang X."/>
            <person name="Liu X."/>
            <person name="Wang F."/>
            <person name="Yang Y."/>
            <person name="An X."/>
            <person name="Dong Z."/>
            <person name="Zhang K."/>
            <person name="Zhang X."/>
            <person name="Luo M.C."/>
            <person name="Dvorak J."/>
            <person name="Tong Y."/>
            <person name="Wang J."/>
            <person name="Yang H."/>
            <person name="Li Z."/>
            <person name="Wang D."/>
            <person name="Zhang A."/>
            <person name="Wang J."/>
        </authorList>
    </citation>
    <scope>NUCLEOTIDE SEQUENCE</scope>
    <source>
        <strain evidence="9">cv. G1812</strain>
    </source>
</reference>
<keyword evidence="4" id="KW-0804">Transcription</keyword>
<dbReference type="GO" id="GO:0003677">
    <property type="term" value="F:DNA binding"/>
    <property type="evidence" value="ECO:0007669"/>
    <property type="project" value="UniProtKB-KW"/>
</dbReference>
<evidence type="ECO:0000313" key="8">
    <source>
        <dbReference type="EnsemblPlants" id="TuG1812G0700001534.01.T01.cds330719"/>
    </source>
</evidence>
<dbReference type="SUPFAM" id="SSF101936">
    <property type="entry name" value="DNA-binding pseudobarrel domain"/>
    <property type="match status" value="1"/>
</dbReference>
<evidence type="ECO:0000256" key="2">
    <source>
        <dbReference type="ARBA" id="ARBA00023015"/>
    </source>
</evidence>
<dbReference type="InterPro" id="IPR015300">
    <property type="entry name" value="DNA-bd_pseudobarrel_sf"/>
</dbReference>
<reference evidence="8" key="3">
    <citation type="submission" date="2022-06" db="UniProtKB">
        <authorList>
            <consortium name="EnsemblPlants"/>
        </authorList>
    </citation>
    <scope>IDENTIFICATION</scope>
</reference>
<evidence type="ECO:0000256" key="4">
    <source>
        <dbReference type="ARBA" id="ARBA00023163"/>
    </source>
</evidence>
<reference evidence="8" key="2">
    <citation type="submission" date="2018-03" db="EMBL/GenBank/DDBJ databases">
        <title>The Triticum urartu genome reveals the dynamic nature of wheat genome evolution.</title>
        <authorList>
            <person name="Ling H."/>
            <person name="Ma B."/>
            <person name="Shi X."/>
            <person name="Liu H."/>
            <person name="Dong L."/>
            <person name="Sun H."/>
            <person name="Cao Y."/>
            <person name="Gao Q."/>
            <person name="Zheng S."/>
            <person name="Li Y."/>
            <person name="Yu Y."/>
            <person name="Du H."/>
            <person name="Qi M."/>
            <person name="Li Y."/>
            <person name="Yu H."/>
            <person name="Cui Y."/>
            <person name="Wang N."/>
            <person name="Chen C."/>
            <person name="Wu H."/>
            <person name="Zhao Y."/>
            <person name="Zhang J."/>
            <person name="Li Y."/>
            <person name="Zhou W."/>
            <person name="Zhang B."/>
            <person name="Hu W."/>
            <person name="Eijk M."/>
            <person name="Tang J."/>
            <person name="Witsenboer H."/>
            <person name="Zhao S."/>
            <person name="Li Z."/>
            <person name="Zhang A."/>
            <person name="Wang D."/>
            <person name="Liang C."/>
        </authorList>
    </citation>
    <scope>NUCLEOTIDE SEQUENCE [LARGE SCALE GENOMIC DNA]</scope>
    <source>
        <strain evidence="8">cv. G1812</strain>
    </source>
</reference>
<feature type="compositionally biased region" description="Basic and acidic residues" evidence="6">
    <location>
        <begin position="93"/>
        <end position="102"/>
    </location>
</feature>
<feature type="region of interest" description="Disordered" evidence="6">
    <location>
        <begin position="65"/>
        <end position="102"/>
    </location>
</feature>
<dbReference type="AlphaFoldDB" id="A0A8R7R1A0"/>
<comment type="subcellular location">
    <subcellularLocation>
        <location evidence="1">Nucleus</location>
    </subcellularLocation>
</comment>
<keyword evidence="5" id="KW-0539">Nucleus</keyword>
<evidence type="ECO:0000256" key="5">
    <source>
        <dbReference type="ARBA" id="ARBA00023242"/>
    </source>
</evidence>
<dbReference type="EnsemblPlants" id="TuG1812G0700001534.01.T01">
    <property type="protein sequence ID" value="TuG1812G0700001534.01.T01.cds330719"/>
    <property type="gene ID" value="TuG1812G0700001534.01"/>
</dbReference>
<dbReference type="Gene3D" id="2.40.330.10">
    <property type="entry name" value="DNA-binding pseudobarrel domain"/>
    <property type="match status" value="1"/>
</dbReference>
<evidence type="ECO:0000313" key="9">
    <source>
        <dbReference type="Proteomes" id="UP000015106"/>
    </source>
</evidence>
<feature type="compositionally biased region" description="Low complexity" evidence="6">
    <location>
        <begin position="69"/>
        <end position="80"/>
    </location>
</feature>
<keyword evidence="3" id="KW-0238">DNA-binding</keyword>
<feature type="domain" description="TF-B3" evidence="7">
    <location>
        <begin position="1"/>
        <end position="60"/>
    </location>
</feature>
<dbReference type="PROSITE" id="PS50863">
    <property type="entry name" value="B3"/>
    <property type="match status" value="1"/>
</dbReference>
<accession>A0A8R7R1A0</accession>
<evidence type="ECO:0000259" key="7">
    <source>
        <dbReference type="PROSITE" id="PS50863"/>
    </source>
</evidence>
<keyword evidence="2" id="KW-0805">Transcription regulation</keyword>
<organism evidence="8 9">
    <name type="scientific">Triticum urartu</name>
    <name type="common">Red wild einkorn</name>
    <name type="synonym">Crithodium urartu</name>
    <dbReference type="NCBI Taxonomy" id="4572"/>
    <lineage>
        <taxon>Eukaryota</taxon>
        <taxon>Viridiplantae</taxon>
        <taxon>Streptophyta</taxon>
        <taxon>Embryophyta</taxon>
        <taxon>Tracheophyta</taxon>
        <taxon>Spermatophyta</taxon>
        <taxon>Magnoliopsida</taxon>
        <taxon>Liliopsida</taxon>
        <taxon>Poales</taxon>
        <taxon>Poaceae</taxon>
        <taxon>BOP clade</taxon>
        <taxon>Pooideae</taxon>
        <taxon>Triticodae</taxon>
        <taxon>Triticeae</taxon>
        <taxon>Triticinae</taxon>
        <taxon>Triticum</taxon>
    </lineage>
</organism>
<dbReference type="InterPro" id="IPR003340">
    <property type="entry name" value="B3_DNA-bd"/>
</dbReference>
<evidence type="ECO:0000256" key="6">
    <source>
        <dbReference type="SAM" id="MobiDB-lite"/>
    </source>
</evidence>
<feature type="compositionally biased region" description="Acidic residues" evidence="6">
    <location>
        <begin position="81"/>
        <end position="92"/>
    </location>
</feature>
<evidence type="ECO:0000256" key="3">
    <source>
        <dbReference type="ARBA" id="ARBA00023125"/>
    </source>
</evidence>
<name>A0A8R7R1A0_TRIUA</name>
<keyword evidence="9" id="KW-1185">Reference proteome</keyword>
<dbReference type="Gramene" id="TuG1812G0700001534.01.T01">
    <property type="protein sequence ID" value="TuG1812G0700001534.01.T01.cds330719"/>
    <property type="gene ID" value="TuG1812G0700001534.01"/>
</dbReference>
<evidence type="ECO:0000256" key="1">
    <source>
        <dbReference type="ARBA" id="ARBA00004123"/>
    </source>
</evidence>
<dbReference type="Proteomes" id="UP000015106">
    <property type="component" value="Chromosome 7"/>
</dbReference>
<protein>
    <recommendedName>
        <fullName evidence="7">TF-B3 domain-containing protein</fullName>
    </recommendedName>
</protein>
<dbReference type="GO" id="GO:0005634">
    <property type="term" value="C:nucleus"/>
    <property type="evidence" value="ECO:0007669"/>
    <property type="project" value="UniProtKB-SubCell"/>
</dbReference>
<sequence length="102" mass="10978">MKGCCHGDMWVNTGFPAPQVMLLRRGWKTFARAHCLMDGHVLCFKLAESDLVSVKVFGRSGHRLGCCAESSTDGESSSSGESDEEDSDSDDEGSGREDDGSD</sequence>
<proteinExistence type="predicted"/>